<protein>
    <submittedName>
        <fullName evidence="1">Glutaredoxin family protein</fullName>
    </submittedName>
</protein>
<dbReference type="Proteomes" id="UP000273022">
    <property type="component" value="Unassembled WGS sequence"/>
</dbReference>
<accession>A0A3A6TST5</accession>
<dbReference type="InterPro" id="IPR036249">
    <property type="entry name" value="Thioredoxin-like_sf"/>
</dbReference>
<dbReference type="Pfam" id="PF05768">
    <property type="entry name" value="Glrx-like"/>
    <property type="match status" value="1"/>
</dbReference>
<proteinExistence type="predicted"/>
<dbReference type="SUPFAM" id="SSF52833">
    <property type="entry name" value="Thioredoxin-like"/>
    <property type="match status" value="1"/>
</dbReference>
<organism evidence="1 2">
    <name type="scientific">Parashewanella spongiae</name>
    <dbReference type="NCBI Taxonomy" id="342950"/>
    <lineage>
        <taxon>Bacteria</taxon>
        <taxon>Pseudomonadati</taxon>
        <taxon>Pseudomonadota</taxon>
        <taxon>Gammaproteobacteria</taxon>
        <taxon>Alteromonadales</taxon>
        <taxon>Shewanellaceae</taxon>
        <taxon>Parashewanella</taxon>
    </lineage>
</organism>
<dbReference type="Gene3D" id="3.40.30.10">
    <property type="entry name" value="Glutaredoxin"/>
    <property type="match status" value="1"/>
</dbReference>
<reference evidence="1 2" key="1">
    <citation type="submission" date="2018-09" db="EMBL/GenBank/DDBJ databases">
        <title>Phylogeny of the Shewanellaceae, and recommendation for two new genera, Pseudoshewanella and Parashewanella.</title>
        <authorList>
            <person name="Wang G."/>
        </authorList>
    </citation>
    <scope>NUCLEOTIDE SEQUENCE [LARGE SCALE GENOMIC DNA]</scope>
    <source>
        <strain evidence="1 2">KCTC 22492</strain>
    </source>
</reference>
<keyword evidence="2" id="KW-1185">Reference proteome</keyword>
<evidence type="ECO:0000313" key="2">
    <source>
        <dbReference type="Proteomes" id="UP000273022"/>
    </source>
</evidence>
<dbReference type="EMBL" id="QYYH01000006">
    <property type="protein sequence ID" value="RJY19247.1"/>
    <property type="molecule type" value="Genomic_DNA"/>
</dbReference>
<evidence type="ECO:0000313" key="1">
    <source>
        <dbReference type="EMBL" id="RJY19247.1"/>
    </source>
</evidence>
<name>A0A3A6TST5_9GAMM</name>
<dbReference type="RefSeq" id="WP_121851965.1">
    <property type="nucleotide sequence ID" value="NZ_CP037952.1"/>
</dbReference>
<dbReference type="AlphaFoldDB" id="A0A3A6TST5"/>
<gene>
    <name evidence="1" type="ORF">D5R81_01900</name>
</gene>
<dbReference type="InterPro" id="IPR008554">
    <property type="entry name" value="Glutaredoxin-like"/>
</dbReference>
<dbReference type="OrthoDB" id="8537427at2"/>
<sequence length="79" mass="9172">MADFSKQFVLFHTEGCHLCEIAQRMVAKEAIDYQHQDICDDDQLADKYGVSIPVLYDSLNNKELFWPFEQNDVQKFIGA</sequence>
<comment type="caution">
    <text evidence="1">The sequence shown here is derived from an EMBL/GenBank/DDBJ whole genome shotgun (WGS) entry which is preliminary data.</text>
</comment>